<keyword evidence="1" id="KW-1133">Transmembrane helix</keyword>
<dbReference type="GO" id="GO:0016020">
    <property type="term" value="C:membrane"/>
    <property type="evidence" value="ECO:0007669"/>
    <property type="project" value="TreeGrafter"/>
</dbReference>
<dbReference type="Pfam" id="PF00561">
    <property type="entry name" value="Abhydrolase_1"/>
    <property type="match status" value="1"/>
</dbReference>
<protein>
    <submittedName>
        <fullName evidence="3">2-succinyl-6-hydroxy-2, 4-cyclohexadiene-1-carboxylate synthase</fullName>
        <ecNumber evidence="3">4.2.99.20</ecNumber>
    </submittedName>
</protein>
<keyword evidence="3" id="KW-0456">Lyase</keyword>
<comment type="caution">
    <text evidence="3">The sequence shown here is derived from an EMBL/GenBank/DDBJ whole genome shotgun (WGS) entry which is preliminary data.</text>
</comment>
<evidence type="ECO:0000313" key="3">
    <source>
        <dbReference type="EMBL" id="MPM93514.1"/>
    </source>
</evidence>
<dbReference type="PANTHER" id="PTHR43798:SF33">
    <property type="entry name" value="HYDROLASE, PUTATIVE (AFU_ORTHOLOGUE AFUA_2G14860)-RELATED"/>
    <property type="match status" value="1"/>
</dbReference>
<reference evidence="3" key="1">
    <citation type="submission" date="2019-08" db="EMBL/GenBank/DDBJ databases">
        <authorList>
            <person name="Kucharzyk K."/>
            <person name="Murdoch R.W."/>
            <person name="Higgins S."/>
            <person name="Loffler F."/>
        </authorList>
    </citation>
    <scope>NUCLEOTIDE SEQUENCE</scope>
</reference>
<accession>A0A645DVH5</accession>
<dbReference type="EMBL" id="VSSQ01040306">
    <property type="protein sequence ID" value="MPM93514.1"/>
    <property type="molecule type" value="Genomic_DNA"/>
</dbReference>
<keyword evidence="1" id="KW-0472">Membrane</keyword>
<keyword evidence="1" id="KW-0812">Transmembrane</keyword>
<evidence type="ECO:0000259" key="2">
    <source>
        <dbReference type="Pfam" id="PF00561"/>
    </source>
</evidence>
<sequence>MPAPVSTTNFFLLIVTMSFVFVPVSVLFLLISVNKYIIFSRKHSFFARLIQSLSHALLYSFVIFTYFCTTNIFSFGMHKKDKGFYIDFDDYAVYCEQIIQNASTTAPVLVFLHDSWGCVEMWGSFPEAISRLFGANALVYDRRGYGKSSPFAITNRDEFYLHNEAHELIRLLDALRLNDVIIYGHSDGATIALLTAALYPHRVRALLLEGAHSFIEDSGKAAVLATRERAKTTSLLTNLEKYHGNKTNELFRLWHETWLSDYFSQWSIVPLLKQINCPVLAFQGENDEFGTPAQLEILKTEIKTQVTVCEISNAAHTPRKEAETTTMQLINDWFRHTFGPNLS</sequence>
<evidence type="ECO:0000256" key="1">
    <source>
        <dbReference type="SAM" id="Phobius"/>
    </source>
</evidence>
<name>A0A645DVH5_9ZZZZ</name>
<dbReference type="InterPro" id="IPR000073">
    <property type="entry name" value="AB_hydrolase_1"/>
</dbReference>
<dbReference type="EC" id="4.2.99.20" evidence="3"/>
<dbReference type="SUPFAM" id="SSF53474">
    <property type="entry name" value="alpha/beta-Hydrolases"/>
    <property type="match status" value="1"/>
</dbReference>
<feature type="transmembrane region" description="Helical" evidence="1">
    <location>
        <begin position="12"/>
        <end position="33"/>
    </location>
</feature>
<dbReference type="Gene3D" id="3.40.50.1820">
    <property type="entry name" value="alpha/beta hydrolase"/>
    <property type="match status" value="1"/>
</dbReference>
<dbReference type="PANTHER" id="PTHR43798">
    <property type="entry name" value="MONOACYLGLYCEROL LIPASE"/>
    <property type="match status" value="1"/>
</dbReference>
<feature type="domain" description="AB hydrolase-1" evidence="2">
    <location>
        <begin position="107"/>
        <end position="216"/>
    </location>
</feature>
<organism evidence="3">
    <name type="scientific">bioreactor metagenome</name>
    <dbReference type="NCBI Taxonomy" id="1076179"/>
    <lineage>
        <taxon>unclassified sequences</taxon>
        <taxon>metagenomes</taxon>
        <taxon>ecological metagenomes</taxon>
    </lineage>
</organism>
<dbReference type="InterPro" id="IPR029058">
    <property type="entry name" value="AB_hydrolase_fold"/>
</dbReference>
<dbReference type="InterPro" id="IPR050266">
    <property type="entry name" value="AB_hydrolase_sf"/>
</dbReference>
<proteinExistence type="predicted"/>
<dbReference type="AlphaFoldDB" id="A0A645DVH5"/>
<dbReference type="GO" id="GO:0070205">
    <property type="term" value="F:2-succinyl-6-hydroxy-2,4-cyclohexadiene-1-carboxylate synthase activity"/>
    <property type="evidence" value="ECO:0007669"/>
    <property type="project" value="UniProtKB-EC"/>
</dbReference>
<feature type="transmembrane region" description="Helical" evidence="1">
    <location>
        <begin position="45"/>
        <end position="67"/>
    </location>
</feature>
<gene>
    <name evidence="3" type="primary">menH_38</name>
    <name evidence="3" type="ORF">SDC9_140652</name>
</gene>